<proteinExistence type="predicted"/>
<feature type="transmembrane region" description="Helical" evidence="1">
    <location>
        <begin position="63"/>
        <end position="83"/>
    </location>
</feature>
<keyword evidence="1" id="KW-1133">Transmembrane helix</keyword>
<reference evidence="2" key="1">
    <citation type="journal article" date="2020" name="mSystems">
        <title>Genome- and Community-Level Interaction Insights into Carbon Utilization and Element Cycling Functions of Hydrothermarchaeota in Hydrothermal Sediment.</title>
        <authorList>
            <person name="Zhou Z."/>
            <person name="Liu Y."/>
            <person name="Xu W."/>
            <person name="Pan J."/>
            <person name="Luo Z.H."/>
            <person name="Li M."/>
        </authorList>
    </citation>
    <scope>NUCLEOTIDE SEQUENCE [LARGE SCALE GENOMIC DNA]</scope>
    <source>
        <strain evidence="2">SpSt-732</strain>
    </source>
</reference>
<protein>
    <recommendedName>
        <fullName evidence="3">DUF131 domain-containing protein</fullName>
    </recommendedName>
</protein>
<keyword evidence="1" id="KW-0472">Membrane</keyword>
<accession>A0A7C4FF86</accession>
<dbReference type="EMBL" id="DTFF01000063">
    <property type="protein sequence ID" value="HGI88145.1"/>
    <property type="molecule type" value="Genomic_DNA"/>
</dbReference>
<evidence type="ECO:0008006" key="3">
    <source>
        <dbReference type="Google" id="ProtNLM"/>
    </source>
</evidence>
<gene>
    <name evidence="2" type="ORF">ENV14_07165</name>
</gene>
<sequence length="97" mass="10596">MRLFHIGLLLIVTGFAVAFIATLLLVIMPLLQQPPQNTTSGVSCIIIFFIPICFGFGPQESIWLLTIAALALAVVVMAVGYMVHRWSVRVAKELKGV</sequence>
<evidence type="ECO:0000313" key="2">
    <source>
        <dbReference type="EMBL" id="HGI88145.1"/>
    </source>
</evidence>
<name>A0A7C4FF86_9CREN</name>
<feature type="transmembrane region" description="Helical" evidence="1">
    <location>
        <begin position="39"/>
        <end position="57"/>
    </location>
</feature>
<organism evidence="2">
    <name type="scientific">Ignisphaera aggregans</name>
    <dbReference type="NCBI Taxonomy" id="334771"/>
    <lineage>
        <taxon>Archaea</taxon>
        <taxon>Thermoproteota</taxon>
        <taxon>Thermoprotei</taxon>
        <taxon>Desulfurococcales</taxon>
        <taxon>Desulfurococcaceae</taxon>
        <taxon>Ignisphaera</taxon>
    </lineage>
</organism>
<evidence type="ECO:0000256" key="1">
    <source>
        <dbReference type="SAM" id="Phobius"/>
    </source>
</evidence>
<keyword evidence="1" id="KW-0812">Transmembrane</keyword>
<dbReference type="AlphaFoldDB" id="A0A7C4FF86"/>
<comment type="caution">
    <text evidence="2">The sequence shown here is derived from an EMBL/GenBank/DDBJ whole genome shotgun (WGS) entry which is preliminary data.</text>
</comment>
<feature type="transmembrane region" description="Helical" evidence="1">
    <location>
        <begin position="6"/>
        <end position="27"/>
    </location>
</feature>